<organism evidence="3">
    <name type="scientific">Colletotrichum fructicola (strain Nara gc5)</name>
    <name type="common">Anthracnose fungus</name>
    <name type="synonym">Colletotrichum gloeosporioides (strain Nara gc5)</name>
    <dbReference type="NCBI Taxonomy" id="1213859"/>
    <lineage>
        <taxon>Eukaryota</taxon>
        <taxon>Fungi</taxon>
        <taxon>Dikarya</taxon>
        <taxon>Ascomycota</taxon>
        <taxon>Pezizomycotina</taxon>
        <taxon>Sordariomycetes</taxon>
        <taxon>Hypocreomycetidae</taxon>
        <taxon>Glomerellales</taxon>
        <taxon>Glomerellaceae</taxon>
        <taxon>Colletotrichum</taxon>
        <taxon>Colletotrichum gloeosporioides species complex</taxon>
    </lineage>
</organism>
<evidence type="ECO:0000256" key="1">
    <source>
        <dbReference type="SAM" id="MobiDB-lite"/>
    </source>
</evidence>
<gene>
    <name evidence="3" type="ORF">CGGC5_1627</name>
</gene>
<evidence type="ECO:0000313" key="3">
    <source>
        <dbReference type="EMBL" id="ELA27039.1"/>
    </source>
</evidence>
<dbReference type="PANTHER" id="PTHR36223">
    <property type="entry name" value="BETA-LACTAMASE-TYPE TRANSPEPTIDASE FOLD DOMAIN CONTAINING PROTEIN"/>
    <property type="match status" value="1"/>
</dbReference>
<feature type="domain" description="DUF7918" evidence="2">
    <location>
        <begin position="12"/>
        <end position="130"/>
    </location>
</feature>
<proteinExistence type="predicted"/>
<dbReference type="InterPro" id="IPR057678">
    <property type="entry name" value="DUF7918"/>
</dbReference>
<dbReference type="HOGENOM" id="CLU_070614_0_0_1"/>
<reference evidence="3" key="1">
    <citation type="submission" date="2012-08" db="EMBL/GenBank/DDBJ databases">
        <title>Genome analysis of Colletotrichum orbiculare and Colletotrichum fructicola.</title>
        <authorList>
            <person name="Gan P.H.P."/>
            <person name="Ikeda K."/>
            <person name="Irieda H."/>
            <person name="Narusaka M."/>
            <person name="O'Connell R.J."/>
            <person name="Narusaka Y."/>
            <person name="Takano Y."/>
            <person name="Kubo Y."/>
            <person name="Shirasu K."/>
        </authorList>
    </citation>
    <scope>NUCLEOTIDE SEQUENCE</scope>
    <source>
        <strain evidence="3">Nara gc5</strain>
    </source>
</reference>
<protein>
    <recommendedName>
        <fullName evidence="2">DUF7918 domain-containing protein</fullName>
    </recommendedName>
</protein>
<dbReference type="STRING" id="1213859.L2FKV7"/>
<feature type="region of interest" description="Disordered" evidence="1">
    <location>
        <begin position="295"/>
        <end position="339"/>
    </location>
</feature>
<dbReference type="EMBL" id="KB021003">
    <property type="protein sequence ID" value="ELA27039.1"/>
    <property type="molecule type" value="Genomic_DNA"/>
</dbReference>
<dbReference type="PANTHER" id="PTHR36223:SF1">
    <property type="entry name" value="TRANSCRIPTION ELONGATION FACTOR EAF N-TERMINAL DOMAIN-CONTAINING PROTEIN"/>
    <property type="match status" value="1"/>
</dbReference>
<accession>L2FKV7</accession>
<evidence type="ECO:0000259" key="2">
    <source>
        <dbReference type="Pfam" id="PF25534"/>
    </source>
</evidence>
<dbReference type="AlphaFoldDB" id="L2FKV7"/>
<dbReference type="Pfam" id="PF25534">
    <property type="entry name" value="DUF7918"/>
    <property type="match status" value="2"/>
</dbReference>
<sequence length="339" mass="37879">MVVIEDLPQIRVAVRITGSDSDCVEYDDPDPPITPSVGGTAQHSVAKIIQSEDDAEFFVHYRIDNSLGWYGGKKGLAVACYIDGKRMDSKAAMEKHLRNGSIHGRITGVAVPSVRPGKITLKNFKFSKITRGNCSPVLFPFVLHPWNLAHISNAVENRKDKLKEDMEAAKHLGVIEVVVCRMVYLGPSQFRAQSVNFQSELAKKALIKSTVTHGTSFTEGKDVEPPESFVTKYADGNRLIARYVFRYKSGTILENEGIIQRDDLPETSVPPRLSPLHDNLTIDDLSQEKIRRLAQERLEDPNTVKREEKVKREGSPHPDMRPSKVYKVDSDGAIDLTDE</sequence>
<feature type="domain" description="DUF7918" evidence="2">
    <location>
        <begin position="153"/>
        <end position="262"/>
    </location>
</feature>
<feature type="compositionally biased region" description="Basic and acidic residues" evidence="1">
    <location>
        <begin position="295"/>
        <end position="330"/>
    </location>
</feature>
<name>L2FKV7_COLFN</name>